<dbReference type="EC" id="2.3.1.-" evidence="2"/>
<proteinExistence type="predicted"/>
<gene>
    <name evidence="2" type="ORF">TPR58_15270</name>
</gene>
<feature type="domain" description="N-acetyltransferase" evidence="1">
    <location>
        <begin position="6"/>
        <end position="91"/>
    </location>
</feature>
<dbReference type="InterPro" id="IPR045057">
    <property type="entry name" value="Gcn5-rel_NAT"/>
</dbReference>
<dbReference type="SUPFAM" id="SSF55729">
    <property type="entry name" value="Acyl-CoA N-acyltransferases (Nat)"/>
    <property type="match status" value="1"/>
</dbReference>
<dbReference type="RefSeq" id="WP_346247561.1">
    <property type="nucleotide sequence ID" value="NZ_JBDIZK010000009.1"/>
</dbReference>
<accession>A0ABV0BAC6</accession>
<dbReference type="CDD" id="cd04301">
    <property type="entry name" value="NAT_SF"/>
    <property type="match status" value="1"/>
</dbReference>
<protein>
    <submittedName>
        <fullName evidence="2">GNAT family N-acetyltransferase</fullName>
        <ecNumber evidence="2">2.3.1.-</ecNumber>
    </submittedName>
</protein>
<dbReference type="GO" id="GO:0016746">
    <property type="term" value="F:acyltransferase activity"/>
    <property type="evidence" value="ECO:0007669"/>
    <property type="project" value="UniProtKB-KW"/>
</dbReference>
<reference evidence="2 3" key="1">
    <citation type="submission" date="2024-05" db="EMBL/GenBank/DDBJ databases">
        <title>Sphingomonas sp. HF-S3 16S ribosomal RNA gene Genome sequencing and assembly.</title>
        <authorList>
            <person name="Lee H."/>
        </authorList>
    </citation>
    <scope>NUCLEOTIDE SEQUENCE [LARGE SCALE GENOMIC DNA]</scope>
    <source>
        <strain evidence="2 3">HF-S3</strain>
    </source>
</reference>
<keyword evidence="2" id="KW-0808">Transferase</keyword>
<evidence type="ECO:0000259" key="1">
    <source>
        <dbReference type="PROSITE" id="PS51729"/>
    </source>
</evidence>
<dbReference type="PANTHER" id="PTHR31435:SF10">
    <property type="entry name" value="BSR4717 PROTEIN"/>
    <property type="match status" value="1"/>
</dbReference>
<dbReference type="PROSITE" id="PS51729">
    <property type="entry name" value="GNAT_YJDJ"/>
    <property type="match status" value="1"/>
</dbReference>
<evidence type="ECO:0000313" key="2">
    <source>
        <dbReference type="EMBL" id="MEN3748535.1"/>
    </source>
</evidence>
<keyword evidence="2" id="KW-0012">Acyltransferase</keyword>
<dbReference type="InterPro" id="IPR016181">
    <property type="entry name" value="Acyl_CoA_acyltransferase"/>
</dbReference>
<dbReference type="Gene3D" id="3.40.630.30">
    <property type="match status" value="1"/>
</dbReference>
<organism evidence="2 3">
    <name type="scientific">Sphingomonas rustica</name>
    <dbReference type="NCBI Taxonomy" id="3103142"/>
    <lineage>
        <taxon>Bacteria</taxon>
        <taxon>Pseudomonadati</taxon>
        <taxon>Pseudomonadota</taxon>
        <taxon>Alphaproteobacteria</taxon>
        <taxon>Sphingomonadales</taxon>
        <taxon>Sphingomonadaceae</taxon>
        <taxon>Sphingomonas</taxon>
    </lineage>
</organism>
<dbReference type="Pfam" id="PF14542">
    <property type="entry name" value="Acetyltransf_CG"/>
    <property type="match status" value="1"/>
</dbReference>
<comment type="caution">
    <text evidence="2">The sequence shown here is derived from an EMBL/GenBank/DDBJ whole genome shotgun (WGS) entry which is preliminary data.</text>
</comment>
<keyword evidence="3" id="KW-1185">Reference proteome</keyword>
<dbReference type="Proteomes" id="UP001427805">
    <property type="component" value="Unassembled WGS sequence"/>
</dbReference>
<sequence>MDSEITNDAAASRYETTVDGITAYAAYTVADDVVTFTHTIVPEALGGRGIASRLIRFALDDVRARGLKIVPRCPFVAAYIEKHPEYRNLVA</sequence>
<name>A0ABV0BAC6_9SPHN</name>
<dbReference type="EMBL" id="JBDIZK010000009">
    <property type="protein sequence ID" value="MEN3748535.1"/>
    <property type="molecule type" value="Genomic_DNA"/>
</dbReference>
<dbReference type="InterPro" id="IPR031165">
    <property type="entry name" value="GNAT_YJDJ"/>
</dbReference>
<evidence type="ECO:0000313" key="3">
    <source>
        <dbReference type="Proteomes" id="UP001427805"/>
    </source>
</evidence>
<dbReference type="PANTHER" id="PTHR31435">
    <property type="entry name" value="PROTEIN NATD1"/>
    <property type="match status" value="1"/>
</dbReference>